<keyword evidence="3 5" id="KW-0694">RNA-binding</keyword>
<dbReference type="InterPro" id="IPR035367">
    <property type="entry name" value="Nrap_D2"/>
</dbReference>
<reference evidence="13 14" key="1">
    <citation type="submission" date="2019-02" db="EMBL/GenBank/DDBJ databases">
        <title>Genome sequencing of the rare red list fungi Antrodiella citrinella (Flaviporus citrinellus).</title>
        <authorList>
            <person name="Buettner E."/>
            <person name="Kellner H."/>
        </authorList>
    </citation>
    <scope>NUCLEOTIDE SEQUENCE [LARGE SCALE GENOMIC DNA]</scope>
    <source>
        <strain evidence="13 14">DSM 108506</strain>
    </source>
</reference>
<evidence type="ECO:0000256" key="5">
    <source>
        <dbReference type="RuleBase" id="RU364032"/>
    </source>
</evidence>
<gene>
    <name evidence="13" type="ORF">EUX98_g8176</name>
</gene>
<evidence type="ECO:0000259" key="8">
    <source>
        <dbReference type="Pfam" id="PF17403"/>
    </source>
</evidence>
<evidence type="ECO:0000313" key="13">
    <source>
        <dbReference type="EMBL" id="THH22517.1"/>
    </source>
</evidence>
<dbReference type="GO" id="GO:0032040">
    <property type="term" value="C:small-subunit processome"/>
    <property type="evidence" value="ECO:0007669"/>
    <property type="project" value="TreeGrafter"/>
</dbReference>
<keyword evidence="4 5" id="KW-0539">Nucleus</keyword>
<comment type="similarity">
    <text evidence="2 5">Belongs to the NRAP family.</text>
</comment>
<feature type="domain" description="Nrap protein" evidence="11">
    <location>
        <begin position="884"/>
        <end position="1041"/>
    </location>
</feature>
<feature type="domain" description="Nrap protein" evidence="7">
    <location>
        <begin position="196"/>
        <end position="337"/>
    </location>
</feature>
<dbReference type="GO" id="GO:0034456">
    <property type="term" value="C:UTP-C complex"/>
    <property type="evidence" value="ECO:0007669"/>
    <property type="project" value="TreeGrafter"/>
</dbReference>
<dbReference type="OrthoDB" id="10251401at2759"/>
<feature type="compositionally biased region" description="Basic and acidic residues" evidence="6">
    <location>
        <begin position="42"/>
        <end position="56"/>
    </location>
</feature>
<dbReference type="InterPro" id="IPR035370">
    <property type="entry name" value="Nrap_D5"/>
</dbReference>
<evidence type="ECO:0000259" key="7">
    <source>
        <dbReference type="Pfam" id="PF03813"/>
    </source>
</evidence>
<keyword evidence="14" id="KW-1185">Reference proteome</keyword>
<dbReference type="Proteomes" id="UP000308730">
    <property type="component" value="Unassembled WGS sequence"/>
</dbReference>
<feature type="domain" description="Nrap protein" evidence="8">
    <location>
        <begin position="344"/>
        <end position="499"/>
    </location>
</feature>
<evidence type="ECO:0000256" key="1">
    <source>
        <dbReference type="ARBA" id="ARBA00004604"/>
    </source>
</evidence>
<dbReference type="Pfam" id="PF17406">
    <property type="entry name" value="Nrap_D5"/>
    <property type="match status" value="1"/>
</dbReference>
<feature type="region of interest" description="Disordered" evidence="6">
    <location>
        <begin position="20"/>
        <end position="74"/>
    </location>
</feature>
<keyword evidence="5" id="KW-0687">Ribonucleoprotein</keyword>
<dbReference type="Pfam" id="PF17405">
    <property type="entry name" value="Nrap_D4"/>
    <property type="match status" value="1"/>
</dbReference>
<evidence type="ECO:0000256" key="2">
    <source>
        <dbReference type="ARBA" id="ARBA00006674"/>
    </source>
</evidence>
<dbReference type="GO" id="GO:0006364">
    <property type="term" value="P:rRNA processing"/>
    <property type="evidence" value="ECO:0007669"/>
    <property type="project" value="UniProtKB-KW"/>
</dbReference>
<dbReference type="Pfam" id="PF17404">
    <property type="entry name" value="Nrap_D3"/>
    <property type="match status" value="1"/>
</dbReference>
<dbReference type="PANTHER" id="PTHR17972">
    <property type="entry name" value="NUCLEOLAR RNA-ASSOCIATED PROTEIN"/>
    <property type="match status" value="1"/>
</dbReference>
<keyword evidence="5" id="KW-0698">rRNA processing</keyword>
<keyword evidence="5" id="KW-0690">Ribosome biogenesis</keyword>
<dbReference type="EMBL" id="SGPM01000412">
    <property type="protein sequence ID" value="THH22517.1"/>
    <property type="molecule type" value="Genomic_DNA"/>
</dbReference>
<dbReference type="Pfam" id="PF17403">
    <property type="entry name" value="Nrap_D2"/>
    <property type="match status" value="1"/>
</dbReference>
<comment type="caution">
    <text evidence="13">The sequence shown here is derived from an EMBL/GenBank/DDBJ whole genome shotgun (WGS) entry which is preliminary data.</text>
</comment>
<organism evidence="13 14">
    <name type="scientific">Antrodiella citrinella</name>
    <dbReference type="NCBI Taxonomy" id="2447956"/>
    <lineage>
        <taxon>Eukaryota</taxon>
        <taxon>Fungi</taxon>
        <taxon>Dikarya</taxon>
        <taxon>Basidiomycota</taxon>
        <taxon>Agaricomycotina</taxon>
        <taxon>Agaricomycetes</taxon>
        <taxon>Polyporales</taxon>
        <taxon>Steccherinaceae</taxon>
        <taxon>Antrodiella</taxon>
    </lineage>
</organism>
<dbReference type="GO" id="GO:0003723">
    <property type="term" value="F:RNA binding"/>
    <property type="evidence" value="ECO:0007669"/>
    <property type="project" value="UniProtKB-KW"/>
</dbReference>
<name>A0A4S4MCB5_9APHY</name>
<dbReference type="PANTHER" id="PTHR17972:SF0">
    <property type="entry name" value="NUCLEOLAR PROTEIN 6"/>
    <property type="match status" value="1"/>
</dbReference>
<evidence type="ECO:0000256" key="6">
    <source>
        <dbReference type="SAM" id="MobiDB-lite"/>
    </source>
</evidence>
<dbReference type="Pfam" id="PF03813">
    <property type="entry name" value="Nrap"/>
    <property type="match status" value="1"/>
</dbReference>
<comment type="subcellular location">
    <subcellularLocation>
        <location evidence="1 5">Nucleus</location>
        <location evidence="1 5">Nucleolus</location>
    </subcellularLocation>
</comment>
<evidence type="ECO:0000256" key="4">
    <source>
        <dbReference type="ARBA" id="ARBA00023242"/>
    </source>
</evidence>
<feature type="domain" description="Nrap protein" evidence="12">
    <location>
        <begin position="1044"/>
        <end position="1182"/>
    </location>
</feature>
<evidence type="ECO:0000313" key="14">
    <source>
        <dbReference type="Proteomes" id="UP000308730"/>
    </source>
</evidence>
<feature type="domain" description="Nrap protein" evidence="9">
    <location>
        <begin position="525"/>
        <end position="641"/>
    </location>
</feature>
<sequence length="1186" mass="131386">MALDKKRKRVQEKQVTVFEEEKDDELMAHEDIDNVASGSDVSGDKNEENNEMHVDGNEAAPAASAQASGSRRPPTALELRDIKDAADLYKSSSFKLQIDALLPNVRPKYQNFPPLDRFLTLLYTCLNSLPSIPSRHPLEAAKDLLKKEIAVPYTLPLPAQDVNWKVAFEKPTEVILVGSWPNKLSVRAKDKRPYVVDLAVEIPSTLLQEKDYLNGRFFQKRAYFLSVLAAGIQAQKSGLHAEVFFSSPSGDPRLTCLIIRPKEGSSNDLTKLNTEIRIIPMLGSSSPIPLPRLSPAKANIRTSPSDGASEDAQSPVYNTSILLSTTPKTQLLQSHHLKGLVPAYSDALTLLRIWANQRGYSRGRKLCIAGFESSNFFWSAVLDLVISGEDPGTTSANKSAKRKPLGKGLSSYQLFRAALDFLAKQDFVPRSGTDYQGRQFSPDDYSSDAAVFVDSTGINVLTAISSGSLDMLRHDAKATLGSLNGEFSTQDPFKETFLTDYRGLQSRFDVVMRVDISAAKLRAHSVHSTIEHGSLYKSLLSTIVASIRQALELDVTHSPIIFIGLVLDVEHAFRLVDHGPPADDPDLEAAQRFRDFWGDKAELRRFKDGAISESVVWDVKTSDERTKIPYSICTHILALHCGISQALVQHWQDSFDNILRLPATIISLYQGKADSGFRAAQAAFDSLLKSIKSLDEELPLAVLNVSPTSDMLRNTSVFTPTAVSPPVSASLPPSAQYLQPIEVVIEFEGSGRWPDELRAIQKVKLAMFERLASSLMGSTPGLKATVVVGDPVSTSDILDVASLEIITPQGWAFVARIWHNREAMLLDNAIDDKPHIPTHIKRKLPGSPDLKSRQAALEAKEVHVRRFLHAPRHHRAVAALNHRYTAYAGTVRLVKRWLAAHWVLQKYLSIEAVELLCAAVFVGNSHKSASPSQQQQTNVPGTKERGFAKVVELLKEWKWEQGIFVPYGDDTEDAPKSVFNASGRDGVWKISTEFDPEGYMWTRDAPDAIMARRIQTIAGATWSCLQTLEDGNLDVMTIFAHPVQQYDFIVELNPALLPRYHQNIIADPTVWARKAKYANVEVAEGSHSATQPGYDPAQLLFNDLSRVYKDTFMLFHDPLGGERIGGVWDPRLQDPRAFKILGKFSSIPVAQESGKDKATVALNKDAILWEIERFGAGLITNITQRD</sequence>
<evidence type="ECO:0000259" key="10">
    <source>
        <dbReference type="Pfam" id="PF17405"/>
    </source>
</evidence>
<feature type="compositionally biased region" description="Low complexity" evidence="6">
    <location>
        <begin position="59"/>
        <end position="74"/>
    </location>
</feature>
<dbReference type="AlphaFoldDB" id="A0A4S4MCB5"/>
<accession>A0A4S4MCB5</accession>
<dbReference type="InterPro" id="IPR035369">
    <property type="entry name" value="Nrap_D4"/>
</dbReference>
<dbReference type="Pfam" id="PF17407">
    <property type="entry name" value="Nrap_D6"/>
    <property type="match status" value="1"/>
</dbReference>
<dbReference type="InterPro" id="IPR035371">
    <property type="entry name" value="Nrap_D6"/>
</dbReference>
<evidence type="ECO:0000259" key="9">
    <source>
        <dbReference type="Pfam" id="PF17404"/>
    </source>
</evidence>
<proteinExistence type="inferred from homology"/>
<protein>
    <recommendedName>
        <fullName evidence="5">U3 small nucleolar RNA-associated protein 22</fullName>
    </recommendedName>
</protein>
<dbReference type="Gene3D" id="3.30.70.3030">
    <property type="match status" value="1"/>
</dbReference>
<evidence type="ECO:0000259" key="11">
    <source>
        <dbReference type="Pfam" id="PF17406"/>
    </source>
</evidence>
<feature type="domain" description="Nrap protein" evidence="10">
    <location>
        <begin position="670"/>
        <end position="882"/>
    </location>
</feature>
<dbReference type="GO" id="GO:0032545">
    <property type="term" value="C:CURI complex"/>
    <property type="evidence" value="ECO:0007669"/>
    <property type="project" value="TreeGrafter"/>
</dbReference>
<dbReference type="Gene3D" id="1.10.1410.10">
    <property type="match status" value="2"/>
</dbReference>
<dbReference type="InterPro" id="IPR035368">
    <property type="entry name" value="Nrap_D3"/>
</dbReference>
<dbReference type="InterPro" id="IPR035082">
    <property type="entry name" value="Nrap_D1"/>
</dbReference>
<evidence type="ECO:0000256" key="3">
    <source>
        <dbReference type="ARBA" id="ARBA00022884"/>
    </source>
</evidence>
<dbReference type="InterPro" id="IPR005554">
    <property type="entry name" value="NOL6/Upt22"/>
</dbReference>
<dbReference type="GO" id="GO:0006409">
    <property type="term" value="P:tRNA export from nucleus"/>
    <property type="evidence" value="ECO:0007669"/>
    <property type="project" value="TreeGrafter"/>
</dbReference>
<evidence type="ECO:0000259" key="12">
    <source>
        <dbReference type="Pfam" id="PF17407"/>
    </source>
</evidence>